<dbReference type="PANTHER" id="PTHR21299">
    <property type="entry name" value="CYTIDYLATE KINASE/PANTOATE-BETA-ALANINE LIGASE"/>
    <property type="match status" value="1"/>
</dbReference>
<keyword evidence="10" id="KW-1185">Reference proteome</keyword>
<keyword evidence="4 8" id="KW-0566">Pantothenate biosynthesis</keyword>
<name>A0ABX7QM55_9FLAO</name>
<evidence type="ECO:0000313" key="10">
    <source>
        <dbReference type="Proteomes" id="UP000663440"/>
    </source>
</evidence>
<dbReference type="EMBL" id="CP071448">
    <property type="protein sequence ID" value="QSW91508.1"/>
    <property type="molecule type" value="Genomic_DNA"/>
</dbReference>
<feature type="binding site" evidence="8">
    <location>
        <begin position="196"/>
        <end position="199"/>
    </location>
    <ligand>
        <name>ATP</name>
        <dbReference type="ChEBI" id="CHEBI:30616"/>
    </ligand>
</feature>
<feature type="binding site" evidence="8">
    <location>
        <position position="165"/>
    </location>
    <ligand>
        <name>(R)-pantoate</name>
        <dbReference type="ChEBI" id="CHEBI:15980"/>
    </ligand>
</feature>
<evidence type="ECO:0000256" key="7">
    <source>
        <dbReference type="ARBA" id="ARBA00048258"/>
    </source>
</evidence>
<evidence type="ECO:0000256" key="6">
    <source>
        <dbReference type="ARBA" id="ARBA00022840"/>
    </source>
</evidence>
<evidence type="ECO:0000256" key="4">
    <source>
        <dbReference type="ARBA" id="ARBA00022655"/>
    </source>
</evidence>
<gene>
    <name evidence="8" type="primary">panC</name>
    <name evidence="9" type="ORF">J0383_12050</name>
</gene>
<evidence type="ECO:0000256" key="2">
    <source>
        <dbReference type="ARBA" id="ARBA00009256"/>
    </source>
</evidence>
<comment type="subcellular location">
    <subcellularLocation>
        <location evidence="8">Cytoplasm</location>
    </subcellularLocation>
</comment>
<dbReference type="GO" id="GO:0004592">
    <property type="term" value="F:pantoate-beta-alanine ligase activity"/>
    <property type="evidence" value="ECO:0007669"/>
    <property type="project" value="UniProtKB-EC"/>
</dbReference>
<feature type="active site" description="Proton donor" evidence="8">
    <location>
        <position position="47"/>
    </location>
</feature>
<comment type="pathway">
    <text evidence="1 8">Cofactor biosynthesis; (R)-pantothenate biosynthesis; (R)-pantothenate from (R)-pantoate and beta-alanine: step 1/1.</text>
</comment>
<organism evidence="9 10">
    <name type="scientific">Flavobacterium endoglycinae</name>
    <dbReference type="NCBI Taxonomy" id="2816357"/>
    <lineage>
        <taxon>Bacteria</taxon>
        <taxon>Pseudomonadati</taxon>
        <taxon>Bacteroidota</taxon>
        <taxon>Flavobacteriia</taxon>
        <taxon>Flavobacteriales</taxon>
        <taxon>Flavobacteriaceae</taxon>
        <taxon>Flavobacterium</taxon>
    </lineage>
</organism>
<dbReference type="Pfam" id="PF02569">
    <property type="entry name" value="Pantoate_ligase"/>
    <property type="match status" value="1"/>
</dbReference>
<evidence type="ECO:0000256" key="3">
    <source>
        <dbReference type="ARBA" id="ARBA00022598"/>
    </source>
</evidence>
<reference evidence="9 10" key="1">
    <citation type="submission" date="2021-03" db="EMBL/GenBank/DDBJ databases">
        <title>Flavobacterium kribbensis sp. nov, an endophytic bacteria, isolated from soybean.</title>
        <authorList>
            <person name="Lee J."/>
            <person name="Seo J."/>
        </authorList>
    </citation>
    <scope>NUCLEOTIDE SEQUENCE [LARGE SCALE GENOMIC DNA]</scope>
    <source>
        <strain evidence="9 10">BB8</strain>
    </source>
</reference>
<keyword evidence="6 8" id="KW-0067">ATP-binding</keyword>
<keyword evidence="5 8" id="KW-0547">Nucleotide-binding</keyword>
<evidence type="ECO:0000313" key="9">
    <source>
        <dbReference type="EMBL" id="QSW91508.1"/>
    </source>
</evidence>
<comment type="caution">
    <text evidence="8">Lacks conserved residue(s) required for the propagation of feature annotation.</text>
</comment>
<comment type="similarity">
    <text evidence="2 8">Belongs to the pantothenate synthetase family.</text>
</comment>
<protein>
    <recommendedName>
        <fullName evidence="8">Pantothenate synthetase</fullName>
        <shortName evidence="8">PS</shortName>
        <ecNumber evidence="8">6.3.2.1</ecNumber>
    </recommendedName>
    <alternativeName>
        <fullName evidence="8">Pantoate--beta-alanine ligase</fullName>
    </alternativeName>
    <alternativeName>
        <fullName evidence="8">Pantoate-activating enzyme</fullName>
    </alternativeName>
</protein>
<dbReference type="NCBIfam" id="TIGR00018">
    <property type="entry name" value="panC"/>
    <property type="match status" value="1"/>
</dbReference>
<dbReference type="SUPFAM" id="SSF52374">
    <property type="entry name" value="Nucleotidylyl transferase"/>
    <property type="match status" value="1"/>
</dbReference>
<evidence type="ECO:0000256" key="1">
    <source>
        <dbReference type="ARBA" id="ARBA00004990"/>
    </source>
</evidence>
<sequence length="292" mass="33492">MFALNFNNTAMHIFYSKAALIAYLKTIKTANSTIGFVPTMGALHQGHLALMQRSLKENDDTVVSIFVNPTQFNNPEDLEKYPRTLEEDVKKMRGLSDKMILYAPTVDDIYEGHTVSQTFDFDGLENQMEGKFRPGHFNGVGTIVKRLFEIVTPTNAYFGEKDFQQLQIVKKLVEKNNLPVHIVGCPIFREDNQLAMSSRNERLTPEERKEASIIYKTLTEAKEIFQNSTPEETIKFVENAFKDNETFELEYFVIADESTLLPIDHKIKDKNYRAFIAVFVNSIRLIDTISLN</sequence>
<comment type="subunit">
    <text evidence="8">Homodimer.</text>
</comment>
<feature type="binding site" evidence="8">
    <location>
        <position position="71"/>
    </location>
    <ligand>
        <name>(R)-pantoate</name>
        <dbReference type="ChEBI" id="CHEBI:15980"/>
    </ligand>
</feature>
<dbReference type="InterPro" id="IPR042176">
    <property type="entry name" value="Pantoate_ligase_C"/>
</dbReference>
<accession>A0ABX7QM55</accession>
<dbReference type="CDD" id="cd00560">
    <property type="entry name" value="PanC"/>
    <property type="match status" value="1"/>
</dbReference>
<dbReference type="PANTHER" id="PTHR21299:SF1">
    <property type="entry name" value="PANTOATE--BETA-ALANINE LIGASE"/>
    <property type="match status" value="1"/>
</dbReference>
<dbReference type="Gene3D" id="3.40.50.620">
    <property type="entry name" value="HUPs"/>
    <property type="match status" value="1"/>
</dbReference>
<dbReference type="InterPro" id="IPR004821">
    <property type="entry name" value="Cyt_trans-like"/>
</dbReference>
<comment type="miscellaneous">
    <text evidence="8">The reaction proceeds by a bi uni uni bi ping pong mechanism.</text>
</comment>
<keyword evidence="3 8" id="KW-0436">Ligase</keyword>
<proteinExistence type="inferred from homology"/>
<dbReference type="NCBIfam" id="TIGR00125">
    <property type="entry name" value="cyt_tran_rel"/>
    <property type="match status" value="1"/>
</dbReference>
<evidence type="ECO:0000256" key="5">
    <source>
        <dbReference type="ARBA" id="ARBA00022741"/>
    </source>
</evidence>
<comment type="catalytic activity">
    <reaction evidence="7 8">
        <text>(R)-pantoate + beta-alanine + ATP = (R)-pantothenate + AMP + diphosphate + H(+)</text>
        <dbReference type="Rhea" id="RHEA:10912"/>
        <dbReference type="ChEBI" id="CHEBI:15378"/>
        <dbReference type="ChEBI" id="CHEBI:15980"/>
        <dbReference type="ChEBI" id="CHEBI:29032"/>
        <dbReference type="ChEBI" id="CHEBI:30616"/>
        <dbReference type="ChEBI" id="CHEBI:33019"/>
        <dbReference type="ChEBI" id="CHEBI:57966"/>
        <dbReference type="ChEBI" id="CHEBI:456215"/>
        <dbReference type="EC" id="6.3.2.1"/>
    </reaction>
</comment>
<dbReference type="InterPro" id="IPR014729">
    <property type="entry name" value="Rossmann-like_a/b/a_fold"/>
</dbReference>
<evidence type="ECO:0000256" key="8">
    <source>
        <dbReference type="HAMAP-Rule" id="MF_00158"/>
    </source>
</evidence>
<feature type="binding site" evidence="8">
    <location>
        <position position="71"/>
    </location>
    <ligand>
        <name>beta-alanine</name>
        <dbReference type="ChEBI" id="CHEBI:57966"/>
    </ligand>
</feature>
<feature type="binding site" evidence="8">
    <location>
        <begin position="40"/>
        <end position="47"/>
    </location>
    <ligand>
        <name>ATP</name>
        <dbReference type="ChEBI" id="CHEBI:30616"/>
    </ligand>
</feature>
<dbReference type="Proteomes" id="UP000663440">
    <property type="component" value="Chromosome"/>
</dbReference>
<dbReference type="RefSeq" id="WP_207298623.1">
    <property type="nucleotide sequence ID" value="NZ_CP071448.1"/>
</dbReference>
<comment type="function">
    <text evidence="8">Catalyzes the condensation of pantoate with beta-alanine in an ATP-dependent reaction via a pantoyl-adenylate intermediate.</text>
</comment>
<dbReference type="InterPro" id="IPR003721">
    <property type="entry name" value="Pantoate_ligase"/>
</dbReference>
<dbReference type="EC" id="6.3.2.1" evidence="8"/>
<keyword evidence="8" id="KW-0963">Cytoplasm</keyword>
<dbReference type="HAMAP" id="MF_00158">
    <property type="entry name" value="PanC"/>
    <property type="match status" value="1"/>
</dbReference>
<dbReference type="Gene3D" id="3.30.1300.10">
    <property type="entry name" value="Pantoate-beta-alanine ligase, C-terminal domain"/>
    <property type="match status" value="1"/>
</dbReference>
<feature type="binding site" evidence="8">
    <location>
        <begin position="159"/>
        <end position="162"/>
    </location>
    <ligand>
        <name>ATP</name>
        <dbReference type="ChEBI" id="CHEBI:30616"/>
    </ligand>
</feature>